<feature type="signal peptide" evidence="1">
    <location>
        <begin position="1"/>
        <end position="23"/>
    </location>
</feature>
<dbReference type="OrthoDB" id="7912743at2759"/>
<reference evidence="3" key="1">
    <citation type="submission" date="2025-08" db="UniProtKB">
        <authorList>
            <consortium name="RefSeq"/>
        </authorList>
    </citation>
    <scope>IDENTIFICATION</scope>
    <source>
        <strain evidence="3">15085-1641.00</strain>
        <tissue evidence="3">Whole body</tissue>
    </source>
</reference>
<dbReference type="SMART" id="SM00675">
    <property type="entry name" value="DM11"/>
    <property type="match status" value="1"/>
</dbReference>
<feature type="chain" id="PRO_5026836779" evidence="1">
    <location>
        <begin position="24"/>
        <end position="259"/>
    </location>
</feature>
<dbReference type="AlphaFoldDB" id="A0A6J1MHW1"/>
<evidence type="ECO:0000313" key="2">
    <source>
        <dbReference type="Proteomes" id="UP000504633"/>
    </source>
</evidence>
<keyword evidence="1" id="KW-0732">Signal</keyword>
<name>A0A6J1MHW1_DROHY</name>
<dbReference type="GeneID" id="111604746"/>
<gene>
    <name evidence="3" type="primary">LOC111604746</name>
</gene>
<protein>
    <submittedName>
        <fullName evidence="3">Uncharacterized protein LOC111604746</fullName>
    </submittedName>
</protein>
<evidence type="ECO:0000256" key="1">
    <source>
        <dbReference type="SAM" id="SignalP"/>
    </source>
</evidence>
<organism evidence="2 3">
    <name type="scientific">Drosophila hydei</name>
    <name type="common">Fruit fly</name>
    <dbReference type="NCBI Taxonomy" id="7224"/>
    <lineage>
        <taxon>Eukaryota</taxon>
        <taxon>Metazoa</taxon>
        <taxon>Ecdysozoa</taxon>
        <taxon>Arthropoda</taxon>
        <taxon>Hexapoda</taxon>
        <taxon>Insecta</taxon>
        <taxon>Pterygota</taxon>
        <taxon>Neoptera</taxon>
        <taxon>Endopterygota</taxon>
        <taxon>Diptera</taxon>
        <taxon>Brachycera</taxon>
        <taxon>Muscomorpha</taxon>
        <taxon>Ephydroidea</taxon>
        <taxon>Drosophilidae</taxon>
        <taxon>Drosophila</taxon>
    </lineage>
</organism>
<dbReference type="Proteomes" id="UP000504633">
    <property type="component" value="Unplaced"/>
</dbReference>
<keyword evidence="2" id="KW-1185">Reference proteome</keyword>
<proteinExistence type="predicted"/>
<accession>A0A6J1MHW1</accession>
<sequence>MSTMLRLRLVACLLALLTLRAESASYEVFLDERIFQESCDSKEDKGNVPLSELLDNHLTSVLVDDTSYMSGDLIVKAQLPPGHIRFEADISRRERGRWVQTFVSLKRDNFCKSLFDPFELWHLYIITQIPRQQRICPPQKGFGSVCRSDLRNAYCLGKPMQDFLLIVANRNSDIDEAQEDIIIIPLSIGNDRKLHAKKRIDVRFLCCLQHVYTFQNISNRMQLENMPRWNIVGDIKAVLHFSVGNLTTCVALYCTVSLL</sequence>
<dbReference type="KEGG" id="dhe:111604746"/>
<dbReference type="InterPro" id="IPR006601">
    <property type="entry name" value="Uncharacterised_DM11_DROME"/>
</dbReference>
<dbReference type="RefSeq" id="XP_023178690.2">
    <property type="nucleotide sequence ID" value="XM_023322922.2"/>
</dbReference>
<evidence type="ECO:0000313" key="3">
    <source>
        <dbReference type="RefSeq" id="XP_023178690.2"/>
    </source>
</evidence>